<feature type="domain" description="Orn/Lys/Arg decarboxylase C-terminal" evidence="7">
    <location>
        <begin position="370"/>
        <end position="425"/>
    </location>
</feature>
<evidence type="ECO:0000259" key="7">
    <source>
        <dbReference type="Pfam" id="PF03711"/>
    </source>
</evidence>
<dbReference type="Gene3D" id="3.40.640.10">
    <property type="entry name" value="Type I PLP-dependent aspartate aminotransferase-like (Major domain)"/>
    <property type="match status" value="1"/>
</dbReference>
<dbReference type="PANTHER" id="PTHR43277:SF4">
    <property type="entry name" value="ARGININE DECARBOXYLASE"/>
    <property type="match status" value="1"/>
</dbReference>
<dbReference type="SUPFAM" id="SSF55904">
    <property type="entry name" value="Ornithine decarboxylase C-terminal domain"/>
    <property type="match status" value="1"/>
</dbReference>
<evidence type="ECO:0000256" key="4">
    <source>
        <dbReference type="ARBA" id="ARBA00022898"/>
    </source>
</evidence>
<keyword evidence="4" id="KW-0663">Pyridoxal phosphate</keyword>
<evidence type="ECO:0000256" key="3">
    <source>
        <dbReference type="ARBA" id="ARBA00022793"/>
    </source>
</evidence>
<dbReference type="PANTHER" id="PTHR43277">
    <property type="entry name" value="ARGININE DECARBOXYLASE"/>
    <property type="match status" value="1"/>
</dbReference>
<dbReference type="Pfam" id="PF01276">
    <property type="entry name" value="OKR_DC_1"/>
    <property type="match status" value="1"/>
</dbReference>
<evidence type="ECO:0000313" key="9">
    <source>
        <dbReference type="Proteomes" id="UP000595897"/>
    </source>
</evidence>
<feature type="domain" description="Orn/Lys/Arg decarboxylases family 1 pyridoxal-P attachment site" evidence="6">
    <location>
        <begin position="19"/>
        <end position="270"/>
    </location>
</feature>
<evidence type="ECO:0000313" key="8">
    <source>
        <dbReference type="EMBL" id="BCN28727.1"/>
    </source>
</evidence>
<name>A0A7R7EHV3_9FIRM</name>
<dbReference type="GO" id="GO:0016831">
    <property type="term" value="F:carboxy-lyase activity"/>
    <property type="evidence" value="ECO:0007669"/>
    <property type="project" value="UniProtKB-KW"/>
</dbReference>
<protein>
    <submittedName>
        <fullName evidence="8">Arginine decarboxylase</fullName>
    </submittedName>
</protein>
<keyword evidence="5" id="KW-0456">Lyase</keyword>
<dbReference type="SUPFAM" id="SSF53383">
    <property type="entry name" value="PLP-dependent transferases"/>
    <property type="match status" value="1"/>
</dbReference>
<dbReference type="InterPro" id="IPR052357">
    <property type="entry name" value="Orn_Lys_Arg_decarboxylase-I"/>
</dbReference>
<dbReference type="Gene3D" id="3.90.100.10">
    <property type="entry name" value="Orn/Lys/Arg decarboxylase, C-terminal domain"/>
    <property type="match status" value="1"/>
</dbReference>
<dbReference type="AlphaFoldDB" id="A0A7R7EHV3"/>
<dbReference type="InterPro" id="IPR000310">
    <property type="entry name" value="Orn/Lys/Arg_deCO2ase_major_dom"/>
</dbReference>
<dbReference type="Pfam" id="PF03711">
    <property type="entry name" value="OKR_DC_1_C"/>
    <property type="match status" value="1"/>
</dbReference>
<dbReference type="InterPro" id="IPR015421">
    <property type="entry name" value="PyrdxlP-dep_Trfase_major"/>
</dbReference>
<evidence type="ECO:0000256" key="5">
    <source>
        <dbReference type="ARBA" id="ARBA00023239"/>
    </source>
</evidence>
<keyword evidence="9" id="KW-1185">Reference proteome</keyword>
<evidence type="ECO:0000256" key="2">
    <source>
        <dbReference type="ARBA" id="ARBA00010671"/>
    </source>
</evidence>
<organism evidence="8 9">
    <name type="scientific">Anaeromicropila herbilytica</name>
    <dbReference type="NCBI Taxonomy" id="2785025"/>
    <lineage>
        <taxon>Bacteria</taxon>
        <taxon>Bacillati</taxon>
        <taxon>Bacillota</taxon>
        <taxon>Clostridia</taxon>
        <taxon>Lachnospirales</taxon>
        <taxon>Lachnospiraceae</taxon>
        <taxon>Anaeromicropila</taxon>
    </lineage>
</organism>
<proteinExistence type="inferred from homology"/>
<dbReference type="InterPro" id="IPR036633">
    <property type="entry name" value="Prn/Lys/Arg_de-COase_C_sf"/>
</dbReference>
<dbReference type="InterPro" id="IPR015424">
    <property type="entry name" value="PyrdxlP-dep_Trfase"/>
</dbReference>
<dbReference type="Proteomes" id="UP000595897">
    <property type="component" value="Chromosome"/>
</dbReference>
<reference evidence="8 9" key="1">
    <citation type="submission" date="2020-11" db="EMBL/GenBank/DDBJ databases">
        <title>Draft genome sequencing of a Lachnospiraceae strain isolated from anoxic soil subjected to BSD treatment.</title>
        <authorList>
            <person name="Uek A."/>
            <person name="Tonouchi A."/>
        </authorList>
    </citation>
    <scope>NUCLEOTIDE SEQUENCE [LARGE SCALE GENOMIC DNA]</scope>
    <source>
        <strain evidence="8 9">TB5</strain>
    </source>
</reference>
<gene>
    <name evidence="8" type="ORF">bsdtb5_00220</name>
</gene>
<keyword evidence="3" id="KW-0210">Decarboxylase</keyword>
<evidence type="ECO:0000259" key="6">
    <source>
        <dbReference type="Pfam" id="PF01276"/>
    </source>
</evidence>
<comment type="cofactor">
    <cofactor evidence="1">
        <name>pyridoxal 5'-phosphate</name>
        <dbReference type="ChEBI" id="CHEBI:597326"/>
    </cofactor>
</comment>
<evidence type="ECO:0000256" key="1">
    <source>
        <dbReference type="ARBA" id="ARBA00001933"/>
    </source>
</evidence>
<dbReference type="KEGG" id="ahb:bsdtb5_00220"/>
<dbReference type="InterPro" id="IPR008286">
    <property type="entry name" value="Prn/Lys/Arg_de-COase_C"/>
</dbReference>
<sequence>MHMPGHKRNTNIMSMINPYEIDITEIDGFDNLHDANDVLKKAMERAAHLYHSEHTHFLVNGSTVGILSGISAVVNRGDTVIVARNCHKAVYHAIYLNDLKPVYIYPQIEQNYDINGGISPEKVEEMLINNPNTKLVILTSPTYEGIVSNVKKIAKICHRFHVPLMIDEAHGAHFGFSKDFPVTSIESGADLVIHSVHKTLPSFTQTALLHVNGKFVDNERVKKMLSIYESSSPSYILMASIDLCIELLENRGEELFTQYKKNLDTFKMGLELKHLTILDESVKNQSDVYAIDESKIVISTKNSNITGKMLYDKLLNKYKIQLEMASMNYVIAMTSICDSKEGFERLRSALIEIDFEIDDNYRIQDRTSNSNSITITTQKYTIYEASHKESEDILLSKANGRICGEYVYVYPPGIPLIVPGEEISNDFIEKLIEYKQSGLDVKGLKGVNEEFIIVLREERTK</sequence>
<dbReference type="EMBL" id="AP024169">
    <property type="protein sequence ID" value="BCN28727.1"/>
    <property type="molecule type" value="Genomic_DNA"/>
</dbReference>
<comment type="similarity">
    <text evidence="2">Belongs to the Orn/Lys/Arg decarboxylase class-I family.</text>
</comment>
<accession>A0A7R7EHV3</accession>